<evidence type="ECO:0000313" key="2">
    <source>
        <dbReference type="EMBL" id="CAD9205703.1"/>
    </source>
</evidence>
<accession>A0A6U1GZ03</accession>
<evidence type="ECO:0000313" key="3">
    <source>
        <dbReference type="EMBL" id="CAD9205704.1"/>
    </source>
</evidence>
<dbReference type="AlphaFoldDB" id="A0A6U1GZ03"/>
<dbReference type="EMBL" id="HBGG01015491">
    <property type="protein sequence ID" value="CAD9205703.1"/>
    <property type="molecule type" value="Transcribed_RNA"/>
</dbReference>
<reference evidence="2" key="1">
    <citation type="submission" date="2021-01" db="EMBL/GenBank/DDBJ databases">
        <authorList>
            <person name="Corre E."/>
            <person name="Pelletier E."/>
            <person name="Niang G."/>
            <person name="Scheremetjew M."/>
            <person name="Finn R."/>
            <person name="Kale V."/>
            <person name="Holt S."/>
            <person name="Cochrane G."/>
            <person name="Meng A."/>
            <person name="Brown T."/>
            <person name="Cohen L."/>
        </authorList>
    </citation>
    <scope>NUCLEOTIDE SEQUENCE</scope>
    <source>
        <strain evidence="2">PLY429</strain>
    </source>
</reference>
<organism evidence="2">
    <name type="scientific">Tetraselmis chuii</name>
    <dbReference type="NCBI Taxonomy" id="63592"/>
    <lineage>
        <taxon>Eukaryota</taxon>
        <taxon>Viridiplantae</taxon>
        <taxon>Chlorophyta</taxon>
        <taxon>core chlorophytes</taxon>
        <taxon>Chlorodendrophyceae</taxon>
        <taxon>Chlorodendrales</taxon>
        <taxon>Chlorodendraceae</taxon>
        <taxon>Tetraselmis</taxon>
    </lineage>
</organism>
<feature type="region of interest" description="Disordered" evidence="1">
    <location>
        <begin position="32"/>
        <end position="103"/>
    </location>
</feature>
<dbReference type="EMBL" id="HBGG01015493">
    <property type="protein sequence ID" value="CAD9205704.1"/>
    <property type="molecule type" value="Transcribed_RNA"/>
</dbReference>
<proteinExistence type="predicted"/>
<feature type="compositionally biased region" description="Basic and acidic residues" evidence="1">
    <location>
        <begin position="184"/>
        <end position="194"/>
    </location>
</feature>
<sequence>MRPKNGGAPESRSSSGSSLPLLRRLSSFLGLGGCMSPKAMGEDGGAAAELPSAAPTTPRVKREPPRPSPSEASASVTTSVGKVRSSRGFSDGSGCSVVTSTSERSVAKQRRPITRAASRIGLGVSRLVSKFFDDAPWNTGGAALRSFASLVRPEDEELERMQTESANVVRNRFMEYMMRREGDNAELSRADDLGKLQGGGGGGGGAAEGRPSEGRRRAAPRPSATFTHLRYVPVPVETSQPAMTLTTRPAVLAELETLSLRGRKVKPA</sequence>
<name>A0A6U1GZ03_9CHLO</name>
<gene>
    <name evidence="2" type="ORF">TCHU04912_LOCUS7939</name>
    <name evidence="3" type="ORF">TCHU04912_LOCUS7940</name>
</gene>
<protein>
    <submittedName>
        <fullName evidence="2">Uncharacterized protein</fullName>
    </submittedName>
</protein>
<evidence type="ECO:0000256" key="1">
    <source>
        <dbReference type="SAM" id="MobiDB-lite"/>
    </source>
</evidence>
<feature type="region of interest" description="Disordered" evidence="1">
    <location>
        <begin position="184"/>
        <end position="244"/>
    </location>
</feature>
<feature type="compositionally biased region" description="Gly residues" evidence="1">
    <location>
        <begin position="196"/>
        <end position="207"/>
    </location>
</feature>